<dbReference type="PANTHER" id="PTHR43152">
    <property type="entry name" value="UVRABC SYSTEM PROTEIN A"/>
    <property type="match status" value="1"/>
</dbReference>
<evidence type="ECO:0000256" key="6">
    <source>
        <dbReference type="ARBA" id="ARBA00022763"/>
    </source>
</evidence>
<evidence type="ECO:0000256" key="13">
    <source>
        <dbReference type="ARBA" id="ARBA00023204"/>
    </source>
</evidence>
<dbReference type="Gene3D" id="1.20.1580.10">
    <property type="entry name" value="ABC transporter ATPase like domain"/>
    <property type="match status" value="4"/>
</dbReference>
<dbReference type="GO" id="GO:0005524">
    <property type="term" value="F:ATP binding"/>
    <property type="evidence" value="ECO:0007669"/>
    <property type="project" value="UniProtKB-KW"/>
</dbReference>
<dbReference type="GO" id="GO:0008270">
    <property type="term" value="F:zinc ion binding"/>
    <property type="evidence" value="ECO:0007669"/>
    <property type="project" value="UniProtKB-KW"/>
</dbReference>
<evidence type="ECO:0000313" key="19">
    <source>
        <dbReference type="Proteomes" id="UP000243197"/>
    </source>
</evidence>
<evidence type="ECO:0000256" key="11">
    <source>
        <dbReference type="ARBA" id="ARBA00022881"/>
    </source>
</evidence>
<keyword evidence="9" id="KW-0862">Zinc</keyword>
<dbReference type="Gene3D" id="3.30.190.20">
    <property type="match status" value="1"/>
</dbReference>
<dbReference type="GO" id="GO:0005737">
    <property type="term" value="C:cytoplasm"/>
    <property type="evidence" value="ECO:0007669"/>
    <property type="project" value="UniProtKB-SubCell"/>
</dbReference>
<name>A0A1J1DW30_9FLAO</name>
<dbReference type="Gene3D" id="3.40.50.300">
    <property type="entry name" value="P-loop containing nucleotide triphosphate hydrolases"/>
    <property type="match status" value="3"/>
</dbReference>
<keyword evidence="8" id="KW-0863">Zinc-finger</keyword>
<dbReference type="NCBIfam" id="TIGR00630">
    <property type="entry name" value="uvra"/>
    <property type="match status" value="1"/>
</dbReference>
<dbReference type="PROSITE" id="PS00211">
    <property type="entry name" value="ABC_TRANSPORTER_1"/>
    <property type="match status" value="1"/>
</dbReference>
<evidence type="ECO:0000256" key="3">
    <source>
        <dbReference type="ARBA" id="ARBA00022723"/>
    </source>
</evidence>
<dbReference type="GO" id="GO:0003677">
    <property type="term" value="F:DNA binding"/>
    <property type="evidence" value="ECO:0007669"/>
    <property type="project" value="UniProtKB-KW"/>
</dbReference>
<evidence type="ECO:0000256" key="1">
    <source>
        <dbReference type="ARBA" id="ARBA00004496"/>
    </source>
</evidence>
<keyword evidence="10" id="KW-0067">ATP-binding</keyword>
<keyword evidence="12" id="KW-0238">DNA-binding</keyword>
<dbReference type="RefSeq" id="WP_096684635.1">
    <property type="nucleotide sequence ID" value="NZ_AP014564.1"/>
</dbReference>
<dbReference type="InterPro" id="IPR003439">
    <property type="entry name" value="ABC_transporter-like_ATP-bd"/>
</dbReference>
<evidence type="ECO:0000256" key="7">
    <source>
        <dbReference type="ARBA" id="ARBA00022769"/>
    </source>
</evidence>
<dbReference type="KEGG" id="ise:JBKA6_0058"/>
<dbReference type="GO" id="GO:0006289">
    <property type="term" value="P:nucleotide-excision repair"/>
    <property type="evidence" value="ECO:0007669"/>
    <property type="project" value="InterPro"/>
</dbReference>
<dbReference type="SUPFAM" id="SSF52540">
    <property type="entry name" value="P-loop containing nucleoside triphosphate hydrolases"/>
    <property type="match status" value="2"/>
</dbReference>
<keyword evidence="7" id="KW-0228">DNA excision</keyword>
<evidence type="ECO:0000256" key="16">
    <source>
        <dbReference type="ARBA" id="ARBA00042156"/>
    </source>
</evidence>
<protein>
    <recommendedName>
        <fullName evidence="15">UvrABC system protein A</fullName>
    </recommendedName>
    <alternativeName>
        <fullName evidence="16">Excinuclease ABC subunit A</fullName>
    </alternativeName>
</protein>
<comment type="subcellular location">
    <subcellularLocation>
        <location evidence="1">Cytoplasm</location>
    </subcellularLocation>
</comment>
<evidence type="ECO:0000259" key="17">
    <source>
        <dbReference type="PROSITE" id="PS50893"/>
    </source>
</evidence>
<dbReference type="GO" id="GO:0009380">
    <property type="term" value="C:excinuclease repair complex"/>
    <property type="evidence" value="ECO:0007669"/>
    <property type="project" value="InterPro"/>
</dbReference>
<gene>
    <name evidence="18" type="ORF">JBKA6_0058</name>
</gene>
<comment type="similarity">
    <text evidence="14">Belongs to the ABC transporter superfamily. UvrA family.</text>
</comment>
<dbReference type="Gene3D" id="1.10.8.280">
    <property type="entry name" value="ABC transporter ATPase domain-like"/>
    <property type="match status" value="1"/>
</dbReference>
<dbReference type="InterPro" id="IPR027417">
    <property type="entry name" value="P-loop_NTPase"/>
</dbReference>
<dbReference type="PANTHER" id="PTHR43152:SF3">
    <property type="entry name" value="UVRABC SYSTEM PROTEIN A"/>
    <property type="match status" value="1"/>
</dbReference>
<dbReference type="GO" id="GO:0004518">
    <property type="term" value="F:nuclease activity"/>
    <property type="evidence" value="ECO:0007669"/>
    <property type="project" value="UniProtKB-KW"/>
</dbReference>
<sequence>MENFDDISIRDNIIIRGAKTHNLKNISLTIPRNKLTVITGLSGSGKSSLAFDTLYAQGRYKYIESLSSYARQFLGKLDKPDVEYIKGMSPAIAIEQKVNTSNPRSTVGTSSEVYDYIKLLFASIGKTYSPISGKQVKKEDIKDVLRWIENQNEGDRVLLLIKIVIYEGQEIRDILNKYFNQGYIRVEIDGKVLGIQEAIERENIRDSDISIVIDRWVIKHENSFYNRASDSIETAFSQGEGHCIVQNLSSGENISFSNKFELDGLTFEKPTVNTFNFNSPIGACPKCQGYGSIIDVDENLVIPNKNLSVLQGAVAPWSGIKLSKHLDNFISGAYNKFPITLPYKDLTKDQKMFLWEGDGKRLKGINSFFDKLKAKNYIIQNRVLLSRYRKKIVCNSCNGTRLKTDSSNIKIASKSIGEITLMPISTLRDFFLKLELSHVDKQISNRILVEINNRLNVLTEVGLGYLTLNRNSNSLSGGESQRIRLSASIGSSLVDSVYVLDEPSIGLHSKNTENLIKVLKKLRDIGNTVVVVEHDEDVIRQADNIIDIGPLAGINGGEIVFNGPFDQLENSDSITAKYISNKLKISTPKIRRPFKKHILITGARDNNLKDIDVRFPLNTLTVITGVSGSGKSSLIKNVLYNALKRQADNNTTDVGLFDSISGDLSEVEEIELVDQNPIGKSSRSNPVTYIGAYDEIRLLFSAQSLSLKRKYKPYHFSFNLDGGRCDECKGKGEVTVNMQFMSDINLVCESCNGSRFKSEILDVKLNDKNIVDLLNMSIDEAIVFFNDIGQVKISSLLEPLKQTGMGYVKLGQSSSSLSGGESQRVKLAYFLSKGNKAKKTVFIFDEPTTGLHFHDVKKLIKAFNDLIDNGHSIFVVEHNLDVIKSADWIIDMGKEGGKNGGNIIFQGTPEDMIKDEYSYTAKYLKQKISL</sequence>
<evidence type="ECO:0000256" key="2">
    <source>
        <dbReference type="ARBA" id="ARBA00022490"/>
    </source>
</evidence>
<evidence type="ECO:0000256" key="8">
    <source>
        <dbReference type="ARBA" id="ARBA00022771"/>
    </source>
</evidence>
<evidence type="ECO:0000256" key="9">
    <source>
        <dbReference type="ARBA" id="ARBA00022833"/>
    </source>
</evidence>
<dbReference type="Proteomes" id="UP000243197">
    <property type="component" value="Chromosome"/>
</dbReference>
<feature type="domain" description="ABC transporter" evidence="17">
    <location>
        <begin position="2"/>
        <end position="581"/>
    </location>
</feature>
<evidence type="ECO:0000256" key="15">
    <source>
        <dbReference type="ARBA" id="ARBA00039316"/>
    </source>
</evidence>
<reference evidence="18 19" key="1">
    <citation type="submission" date="2014-03" db="EMBL/GenBank/DDBJ databases">
        <title>complete genome sequence of Flavobacteriaceae bacterium JBKA-6.</title>
        <authorList>
            <person name="Takano T."/>
            <person name="Nakamura Y."/>
            <person name="Takuma S."/>
            <person name="Yasuike M."/>
            <person name="Matsuyama T."/>
            <person name="Sakai T."/>
            <person name="Fujiwara A."/>
            <person name="Kimoto K."/>
            <person name="Fukuda Y."/>
            <person name="Kondo H."/>
            <person name="Hirono I."/>
            <person name="Nakayasu C."/>
        </authorList>
    </citation>
    <scope>NUCLEOTIDE SEQUENCE [LARGE SCALE GENOMIC DNA]</scope>
    <source>
        <strain evidence="18 19">JBKA-6</strain>
    </source>
</reference>
<keyword evidence="3" id="KW-0479">Metal-binding</keyword>
<dbReference type="OrthoDB" id="9809851at2"/>
<keyword evidence="2" id="KW-0963">Cytoplasm</keyword>
<keyword evidence="19" id="KW-1185">Reference proteome</keyword>
<evidence type="ECO:0000256" key="12">
    <source>
        <dbReference type="ARBA" id="ARBA00023125"/>
    </source>
</evidence>
<dbReference type="GO" id="GO:0016887">
    <property type="term" value="F:ATP hydrolysis activity"/>
    <property type="evidence" value="ECO:0007669"/>
    <property type="project" value="InterPro"/>
</dbReference>
<dbReference type="Pfam" id="PF17760">
    <property type="entry name" value="UvrA_inter"/>
    <property type="match status" value="1"/>
</dbReference>
<dbReference type="PROSITE" id="PS50893">
    <property type="entry name" value="ABC_TRANSPORTER_2"/>
    <property type="match status" value="2"/>
</dbReference>
<feature type="domain" description="ABC transporter" evidence="17">
    <location>
        <begin position="585"/>
        <end position="925"/>
    </location>
</feature>
<evidence type="ECO:0000256" key="10">
    <source>
        <dbReference type="ARBA" id="ARBA00022840"/>
    </source>
</evidence>
<organism evidence="18 19">
    <name type="scientific">Ichthyobacterium seriolicida</name>
    <dbReference type="NCBI Taxonomy" id="242600"/>
    <lineage>
        <taxon>Bacteria</taxon>
        <taxon>Pseudomonadati</taxon>
        <taxon>Bacteroidota</taxon>
        <taxon>Flavobacteriia</taxon>
        <taxon>Flavobacteriales</taxon>
        <taxon>Ichthyobacteriaceae</taxon>
        <taxon>Ichthyobacterium</taxon>
    </lineage>
</organism>
<keyword evidence="13" id="KW-0234">DNA repair</keyword>
<accession>A0A1J1DW30</accession>
<dbReference type="EMBL" id="AP014564">
    <property type="protein sequence ID" value="BAV94071.1"/>
    <property type="molecule type" value="Genomic_DNA"/>
</dbReference>
<evidence type="ECO:0000256" key="4">
    <source>
        <dbReference type="ARBA" id="ARBA00022737"/>
    </source>
</evidence>
<keyword evidence="6" id="KW-0227">DNA damage</keyword>
<dbReference type="InterPro" id="IPR041102">
    <property type="entry name" value="UvrA_inter"/>
</dbReference>
<dbReference type="AlphaFoldDB" id="A0A1J1DW30"/>
<proteinExistence type="inferred from homology"/>
<keyword evidence="4" id="KW-0677">Repeat</keyword>
<evidence type="ECO:0000256" key="5">
    <source>
        <dbReference type="ARBA" id="ARBA00022741"/>
    </source>
</evidence>
<keyword evidence="11" id="KW-0267">Excision nuclease</keyword>
<dbReference type="Pfam" id="PF17755">
    <property type="entry name" value="UvrA_DNA-bind"/>
    <property type="match status" value="1"/>
</dbReference>
<dbReference type="InterPro" id="IPR041552">
    <property type="entry name" value="UvrA_DNA-bd"/>
</dbReference>
<evidence type="ECO:0000313" key="18">
    <source>
        <dbReference type="EMBL" id="BAV94071.1"/>
    </source>
</evidence>
<dbReference type="InterPro" id="IPR017871">
    <property type="entry name" value="ABC_transporter-like_CS"/>
</dbReference>
<dbReference type="InterPro" id="IPR004602">
    <property type="entry name" value="UvrA"/>
</dbReference>
<evidence type="ECO:0000256" key="14">
    <source>
        <dbReference type="ARBA" id="ARBA00038000"/>
    </source>
</evidence>
<keyword evidence="5" id="KW-0547">Nucleotide-binding</keyword>